<name>A0ABN9ZCE8_PIPNA</name>
<protein>
    <submittedName>
        <fullName evidence="2">Uncharacterized protein</fullName>
    </submittedName>
</protein>
<feature type="compositionally biased region" description="Low complexity" evidence="1">
    <location>
        <begin position="60"/>
        <end position="88"/>
    </location>
</feature>
<evidence type="ECO:0000256" key="1">
    <source>
        <dbReference type="SAM" id="MobiDB-lite"/>
    </source>
</evidence>
<dbReference type="EMBL" id="OY882871">
    <property type="protein sequence ID" value="CAK6436009.1"/>
    <property type="molecule type" value="Genomic_DNA"/>
</dbReference>
<feature type="region of interest" description="Disordered" evidence="1">
    <location>
        <begin position="1"/>
        <end position="97"/>
    </location>
</feature>
<accession>A0ABN9ZCE8</accession>
<sequence>MRARATSVQPAGPPGVGERRGAGPGRDPARALGPAGRRRAAGRQNFRICSVGTGRPAAEGPSLRLPRSRSGPPRPGQRGPPVQQGQPLCGKFVNVRA</sequence>
<evidence type="ECO:0000313" key="3">
    <source>
        <dbReference type="Proteomes" id="UP001314169"/>
    </source>
</evidence>
<evidence type="ECO:0000313" key="2">
    <source>
        <dbReference type="EMBL" id="CAK6436009.1"/>
    </source>
</evidence>
<reference evidence="2" key="1">
    <citation type="submission" date="2023-12" db="EMBL/GenBank/DDBJ databases">
        <authorList>
            <person name="Brown T."/>
        </authorList>
    </citation>
    <scope>NUCLEOTIDE SEQUENCE</scope>
</reference>
<dbReference type="Proteomes" id="UP001314169">
    <property type="component" value="Chromosome 14"/>
</dbReference>
<organism evidence="2 3">
    <name type="scientific">Pipistrellus nathusii</name>
    <name type="common">Nathusius' pipistrelle</name>
    <dbReference type="NCBI Taxonomy" id="59473"/>
    <lineage>
        <taxon>Eukaryota</taxon>
        <taxon>Metazoa</taxon>
        <taxon>Chordata</taxon>
        <taxon>Craniata</taxon>
        <taxon>Vertebrata</taxon>
        <taxon>Euteleostomi</taxon>
        <taxon>Mammalia</taxon>
        <taxon>Eutheria</taxon>
        <taxon>Laurasiatheria</taxon>
        <taxon>Chiroptera</taxon>
        <taxon>Yangochiroptera</taxon>
        <taxon>Vespertilionidae</taxon>
        <taxon>Pipistrellus</taxon>
    </lineage>
</organism>
<gene>
    <name evidence="2" type="ORF">MPIPNATIZW_LOCUS4315</name>
</gene>
<keyword evidence="3" id="KW-1185">Reference proteome</keyword>
<proteinExistence type="predicted"/>